<feature type="compositionally biased region" description="Acidic residues" evidence="2">
    <location>
        <begin position="7"/>
        <end position="19"/>
    </location>
</feature>
<organism evidence="4 5">
    <name type="scientific">Gossypium australe</name>
    <dbReference type="NCBI Taxonomy" id="47621"/>
    <lineage>
        <taxon>Eukaryota</taxon>
        <taxon>Viridiplantae</taxon>
        <taxon>Streptophyta</taxon>
        <taxon>Embryophyta</taxon>
        <taxon>Tracheophyta</taxon>
        <taxon>Spermatophyta</taxon>
        <taxon>Magnoliopsida</taxon>
        <taxon>eudicotyledons</taxon>
        <taxon>Gunneridae</taxon>
        <taxon>Pentapetalae</taxon>
        <taxon>rosids</taxon>
        <taxon>malvids</taxon>
        <taxon>Malvales</taxon>
        <taxon>Malvaceae</taxon>
        <taxon>Malvoideae</taxon>
        <taxon>Gossypium</taxon>
    </lineage>
</organism>
<keyword evidence="5" id="KW-1185">Reference proteome</keyword>
<dbReference type="PANTHER" id="PTHR47350:SF4">
    <property type="entry name" value="PROTEIN IWS1 HOMOLOG 1"/>
    <property type="match status" value="1"/>
</dbReference>
<evidence type="ECO:0000256" key="1">
    <source>
        <dbReference type="PROSITE-ProRule" id="PRU00649"/>
    </source>
</evidence>
<accession>A0A5B6UGL7</accession>
<dbReference type="PROSITE" id="PS51319">
    <property type="entry name" value="TFIIS_N"/>
    <property type="match status" value="1"/>
</dbReference>
<dbReference type="Gene3D" id="1.20.930.10">
    <property type="entry name" value="Conserved domain common to transcription factors TFIIS, elongin A, CRSP70"/>
    <property type="match status" value="1"/>
</dbReference>
<reference evidence="5" key="1">
    <citation type="journal article" date="2019" name="Plant Biotechnol. J.">
        <title>Genome sequencing of the Australian wild diploid species Gossypium australe highlights disease resistance and delayed gland morphogenesis.</title>
        <authorList>
            <person name="Cai Y."/>
            <person name="Cai X."/>
            <person name="Wang Q."/>
            <person name="Wang P."/>
            <person name="Zhang Y."/>
            <person name="Cai C."/>
            <person name="Xu Y."/>
            <person name="Wang K."/>
            <person name="Zhou Z."/>
            <person name="Wang C."/>
            <person name="Geng S."/>
            <person name="Li B."/>
            <person name="Dong Q."/>
            <person name="Hou Y."/>
            <person name="Wang H."/>
            <person name="Ai P."/>
            <person name="Liu Z."/>
            <person name="Yi F."/>
            <person name="Sun M."/>
            <person name="An G."/>
            <person name="Cheng J."/>
            <person name="Zhang Y."/>
            <person name="Shi Q."/>
            <person name="Xie Y."/>
            <person name="Shi X."/>
            <person name="Chang Y."/>
            <person name="Huang F."/>
            <person name="Chen Y."/>
            <person name="Hong S."/>
            <person name="Mi L."/>
            <person name="Sun Q."/>
            <person name="Zhang L."/>
            <person name="Zhou B."/>
            <person name="Peng R."/>
            <person name="Zhang X."/>
            <person name="Liu F."/>
        </authorList>
    </citation>
    <scope>NUCLEOTIDE SEQUENCE [LARGE SCALE GENOMIC DNA]</scope>
    <source>
        <strain evidence="5">cv. PA1801</strain>
    </source>
</reference>
<keyword evidence="1" id="KW-0539">Nucleus</keyword>
<dbReference type="PANTHER" id="PTHR47350">
    <property type="entry name" value="PROTEIN IWS1 HOMOLOG 1"/>
    <property type="match status" value="1"/>
</dbReference>
<dbReference type="AlphaFoldDB" id="A0A5B6UGL7"/>
<dbReference type="Proteomes" id="UP000325315">
    <property type="component" value="Unassembled WGS sequence"/>
</dbReference>
<proteinExistence type="predicted"/>
<evidence type="ECO:0000259" key="3">
    <source>
        <dbReference type="PROSITE" id="PS51319"/>
    </source>
</evidence>
<feature type="region of interest" description="Disordered" evidence="2">
    <location>
        <begin position="1"/>
        <end position="191"/>
    </location>
</feature>
<dbReference type="GO" id="GO:0005634">
    <property type="term" value="C:nucleus"/>
    <property type="evidence" value="ECO:0007669"/>
    <property type="project" value="UniProtKB-SubCell"/>
</dbReference>
<feature type="domain" description="TFIIS N-terminal" evidence="3">
    <location>
        <begin position="271"/>
        <end position="301"/>
    </location>
</feature>
<dbReference type="GO" id="GO:0032784">
    <property type="term" value="P:regulation of DNA-templated transcription elongation"/>
    <property type="evidence" value="ECO:0007669"/>
    <property type="project" value="InterPro"/>
</dbReference>
<dbReference type="InterPro" id="IPR044204">
    <property type="entry name" value="IWS1/2"/>
</dbReference>
<sequence length="301" mass="33806">MDSYRDEEGEPIVDYDDILSDPGSPEPRQDLLDDFEDDVENWGQRERSQTPAYDTDKVGKPRKRLIKKGGSTGKGSMDAPELLDEGEEGNFWRAGSDSDGKKRKKKEKKLKEKHYGGAAEKGTVKKLGKSEEVNEMWEWVNPENDQEGTKTMDDDDFIDDSGVNPEDRYGSDNEARSPGAAPQAEEDDEDPEIKELFKMGKKRKKNEKSPAEIALLVESVMAELEVTAEEDAELNRQGKPAINKLKKLPLLTEVLSKKQLQPEFLDHGVLTLLKNWLEPLPDGSLPNINIRAAVLQILTDV</sequence>
<evidence type="ECO:0000313" key="5">
    <source>
        <dbReference type="Proteomes" id="UP000325315"/>
    </source>
</evidence>
<dbReference type="OrthoDB" id="41266at2759"/>
<gene>
    <name evidence="4" type="ORF">EPI10_003158</name>
</gene>
<keyword evidence="4" id="KW-0675">Receptor</keyword>
<comment type="subcellular location">
    <subcellularLocation>
        <location evidence="1">Nucleus</location>
    </subcellularLocation>
</comment>
<evidence type="ECO:0000313" key="4">
    <source>
        <dbReference type="EMBL" id="KAA3456338.1"/>
    </source>
</evidence>
<evidence type="ECO:0000256" key="2">
    <source>
        <dbReference type="SAM" id="MobiDB-lite"/>
    </source>
</evidence>
<dbReference type="InterPro" id="IPR035441">
    <property type="entry name" value="TFIIS/LEDGF_dom_sf"/>
</dbReference>
<dbReference type="EMBL" id="SMMG02000011">
    <property type="protein sequence ID" value="KAA3456338.1"/>
    <property type="molecule type" value="Genomic_DNA"/>
</dbReference>
<comment type="caution">
    <text evidence="4">The sequence shown here is derived from an EMBL/GenBank/DDBJ whole genome shotgun (WGS) entry which is preliminary data.</text>
</comment>
<feature type="compositionally biased region" description="Basic and acidic residues" evidence="2">
    <location>
        <begin position="165"/>
        <end position="175"/>
    </location>
</feature>
<dbReference type="GO" id="GO:0009742">
    <property type="term" value="P:brassinosteroid mediated signaling pathway"/>
    <property type="evidence" value="ECO:0007669"/>
    <property type="project" value="InterPro"/>
</dbReference>
<feature type="compositionally biased region" description="Basic and acidic residues" evidence="2">
    <location>
        <begin position="43"/>
        <end position="59"/>
    </location>
</feature>
<name>A0A5B6UGL7_9ROSI</name>
<dbReference type="InterPro" id="IPR017923">
    <property type="entry name" value="TFIIS_N"/>
</dbReference>
<protein>
    <submittedName>
        <fullName evidence="4">Signal recognition particle receptor subunit beta-like isoform X1</fullName>
    </submittedName>
</protein>